<comment type="caution">
    <text evidence="3">The sequence shown here is derived from an EMBL/GenBank/DDBJ whole genome shotgun (WGS) entry which is preliminary data.</text>
</comment>
<evidence type="ECO:0000256" key="2">
    <source>
        <dbReference type="SAM" id="MobiDB-lite"/>
    </source>
</evidence>
<dbReference type="EMBL" id="BFEA01000143">
    <property type="protein sequence ID" value="GBG71212.1"/>
    <property type="molecule type" value="Genomic_DNA"/>
</dbReference>
<evidence type="ECO:0000313" key="4">
    <source>
        <dbReference type="Proteomes" id="UP000265515"/>
    </source>
</evidence>
<feature type="compositionally biased region" description="Low complexity" evidence="2">
    <location>
        <begin position="56"/>
        <end position="67"/>
    </location>
</feature>
<feature type="coiled-coil region" evidence="1">
    <location>
        <begin position="87"/>
        <end position="114"/>
    </location>
</feature>
<feature type="region of interest" description="Disordered" evidence="2">
    <location>
        <begin position="242"/>
        <end position="264"/>
    </location>
</feature>
<accession>A0A388KME0</accession>
<reference evidence="3 4" key="1">
    <citation type="journal article" date="2018" name="Cell">
        <title>The Chara Genome: Secondary Complexity and Implications for Plant Terrestrialization.</title>
        <authorList>
            <person name="Nishiyama T."/>
            <person name="Sakayama H."/>
            <person name="Vries J.D."/>
            <person name="Buschmann H."/>
            <person name="Saint-Marcoux D."/>
            <person name="Ullrich K.K."/>
            <person name="Haas F.B."/>
            <person name="Vanderstraeten L."/>
            <person name="Becker D."/>
            <person name="Lang D."/>
            <person name="Vosolsobe S."/>
            <person name="Rombauts S."/>
            <person name="Wilhelmsson P.K.I."/>
            <person name="Janitza P."/>
            <person name="Kern R."/>
            <person name="Heyl A."/>
            <person name="Rumpler F."/>
            <person name="Villalobos L.I.A.C."/>
            <person name="Clay J.M."/>
            <person name="Skokan R."/>
            <person name="Toyoda A."/>
            <person name="Suzuki Y."/>
            <person name="Kagoshima H."/>
            <person name="Schijlen E."/>
            <person name="Tajeshwar N."/>
            <person name="Catarino B."/>
            <person name="Hetherington A.J."/>
            <person name="Saltykova A."/>
            <person name="Bonnot C."/>
            <person name="Breuninger H."/>
            <person name="Symeonidi A."/>
            <person name="Radhakrishnan G.V."/>
            <person name="Van Nieuwerburgh F."/>
            <person name="Deforce D."/>
            <person name="Chang C."/>
            <person name="Karol K.G."/>
            <person name="Hedrich R."/>
            <person name="Ulvskov P."/>
            <person name="Glockner G."/>
            <person name="Delwiche C.F."/>
            <person name="Petrasek J."/>
            <person name="Van de Peer Y."/>
            <person name="Friml J."/>
            <person name="Beilby M."/>
            <person name="Dolan L."/>
            <person name="Kohara Y."/>
            <person name="Sugano S."/>
            <person name="Fujiyama A."/>
            <person name="Delaux P.-M."/>
            <person name="Quint M."/>
            <person name="TheiBen G."/>
            <person name="Hagemann M."/>
            <person name="Harholt J."/>
            <person name="Dunand C."/>
            <person name="Zachgo S."/>
            <person name="Langdale J."/>
            <person name="Maumus F."/>
            <person name="Straeten D.V.D."/>
            <person name="Gould S.B."/>
            <person name="Rensing S.A."/>
        </authorList>
    </citation>
    <scope>NUCLEOTIDE SEQUENCE [LARGE SCALE GENOMIC DNA]</scope>
    <source>
        <strain evidence="3 4">S276</strain>
    </source>
</reference>
<evidence type="ECO:0000256" key="1">
    <source>
        <dbReference type="SAM" id="Coils"/>
    </source>
</evidence>
<name>A0A388KME0_CHABU</name>
<dbReference type="AlphaFoldDB" id="A0A388KME0"/>
<proteinExistence type="predicted"/>
<evidence type="ECO:0000313" key="3">
    <source>
        <dbReference type="EMBL" id="GBG71212.1"/>
    </source>
</evidence>
<keyword evidence="4" id="KW-1185">Reference proteome</keyword>
<protein>
    <submittedName>
        <fullName evidence="3">Uncharacterized protein</fullName>
    </submittedName>
</protein>
<feature type="coiled-coil region" evidence="1">
    <location>
        <begin position="191"/>
        <end position="223"/>
    </location>
</feature>
<feature type="compositionally biased region" description="Basic and acidic residues" evidence="2">
    <location>
        <begin position="242"/>
        <end position="253"/>
    </location>
</feature>
<dbReference type="Proteomes" id="UP000265515">
    <property type="component" value="Unassembled WGS sequence"/>
</dbReference>
<organism evidence="3 4">
    <name type="scientific">Chara braunii</name>
    <name type="common">Braun's stonewort</name>
    <dbReference type="NCBI Taxonomy" id="69332"/>
    <lineage>
        <taxon>Eukaryota</taxon>
        <taxon>Viridiplantae</taxon>
        <taxon>Streptophyta</taxon>
        <taxon>Charophyceae</taxon>
        <taxon>Charales</taxon>
        <taxon>Characeae</taxon>
        <taxon>Chara</taxon>
    </lineage>
</organism>
<feature type="region of interest" description="Disordered" evidence="2">
    <location>
        <begin position="52"/>
        <end position="74"/>
    </location>
</feature>
<gene>
    <name evidence="3" type="ORF">CBR_g8515</name>
</gene>
<sequence length="350" mass="39381">MEDRKERDDFHKRIAGEMNSRFDKVCEVLETKTSKDSSAEIEKLKAEVDKLRKMKSSSLPSSSGATSAEDDTARRLRELEEFRRKTQEDAERRVSALEEEVVLLRRLHEHATNEAATWKHEALHPGNKRGCVVIEESPSVHARVRPRCTPMKTPAVTAGRSAEENTMADVHRKEVQFLKELHSRDLNGRRIAELEVKRLKEGKEASQLEIERLKRELAKMNMGMKETGSKGTNLKTKLDEAANDSARRAEKGKQPTSMSKQAARANNKEGFMMDARRTLQGLKKDDIKAICDKEGVAYTTLDRTKEEIVLQCAAKAFESTSNQATINVISEETEDVSADVAHAGDYDANS</sequence>
<keyword evidence="1" id="KW-0175">Coiled coil</keyword>
<dbReference type="Gramene" id="GBG71212">
    <property type="protein sequence ID" value="GBG71212"/>
    <property type="gene ID" value="CBR_g8515"/>
</dbReference>